<feature type="transmembrane region" description="Helical" evidence="8">
    <location>
        <begin position="274"/>
        <end position="299"/>
    </location>
</feature>
<reference evidence="10 11" key="1">
    <citation type="journal article" date="2012" name="Stand. Genomic Sci.">
        <title>Genome sequence of the orange-pigmented seawater bacterium Owenweeksia hongkongensis type strain (UST20020801(T)).</title>
        <authorList>
            <person name="Riedel T."/>
            <person name="Held B."/>
            <person name="Nolan M."/>
            <person name="Lucas S."/>
            <person name="Lapidus A."/>
            <person name="Tice H."/>
            <person name="Del Rio T.G."/>
            <person name="Cheng J.F."/>
            <person name="Han C."/>
            <person name="Tapia R."/>
            <person name="Goodwin L.A."/>
            <person name="Pitluck S."/>
            <person name="Liolios K."/>
            <person name="Mavromatis K."/>
            <person name="Pagani I."/>
            <person name="Ivanova N."/>
            <person name="Mikhailova N."/>
            <person name="Pati A."/>
            <person name="Chen A."/>
            <person name="Palaniappan K."/>
            <person name="Rohde M."/>
            <person name="Tindall B.J."/>
            <person name="Detter J.C."/>
            <person name="Goker M."/>
            <person name="Woyke T."/>
            <person name="Bristow J."/>
            <person name="Eisen J.A."/>
            <person name="Markowitz V."/>
            <person name="Hugenholtz P."/>
            <person name="Klenk H.P."/>
            <person name="Kyrpides N.C."/>
        </authorList>
    </citation>
    <scope>NUCLEOTIDE SEQUENCE</scope>
    <source>
        <strain evidence="11">DSM 17368 / JCM 12287 / NRRL B-23963</strain>
    </source>
</reference>
<gene>
    <name evidence="10" type="ordered locus">Oweho_0229</name>
</gene>
<evidence type="ECO:0000259" key="9">
    <source>
        <dbReference type="PROSITE" id="PS51012"/>
    </source>
</evidence>
<comment type="subcellular location">
    <subcellularLocation>
        <location evidence="1">Cell membrane</location>
        <topology evidence="1">Multi-pass membrane protein</topology>
    </subcellularLocation>
</comment>
<keyword evidence="11" id="KW-1185">Reference proteome</keyword>
<accession>G8R7E0</accession>
<dbReference type="STRING" id="926562.Oweho_0229"/>
<dbReference type="InterPro" id="IPR051449">
    <property type="entry name" value="ABC-2_transporter_component"/>
</dbReference>
<feature type="transmembrane region" description="Helical" evidence="8">
    <location>
        <begin position="340"/>
        <end position="359"/>
    </location>
</feature>
<dbReference type="KEGG" id="oho:Oweho_0229"/>
<name>G8R7E0_OWEHD</name>
<dbReference type="RefSeq" id="WP_014200612.1">
    <property type="nucleotide sequence ID" value="NC_016599.1"/>
</dbReference>
<comment type="similarity">
    <text evidence="2">Belongs to the ABC-2 integral membrane protein family.</text>
</comment>
<keyword evidence="6 8" id="KW-1133">Transmembrane helix</keyword>
<evidence type="ECO:0000256" key="4">
    <source>
        <dbReference type="ARBA" id="ARBA00022475"/>
    </source>
</evidence>
<dbReference type="InterPro" id="IPR047817">
    <property type="entry name" value="ABC2_TM_bact-type"/>
</dbReference>
<dbReference type="PROSITE" id="PS51012">
    <property type="entry name" value="ABC_TM2"/>
    <property type="match status" value="1"/>
</dbReference>
<evidence type="ECO:0000256" key="8">
    <source>
        <dbReference type="SAM" id="Phobius"/>
    </source>
</evidence>
<feature type="transmembrane region" description="Helical" evidence="8">
    <location>
        <begin position="397"/>
        <end position="419"/>
    </location>
</feature>
<feature type="transmembrane region" description="Helical" evidence="8">
    <location>
        <begin position="311"/>
        <end position="333"/>
    </location>
</feature>
<dbReference type="PANTHER" id="PTHR30294:SF38">
    <property type="entry name" value="TRANSPORT PERMEASE PROTEIN"/>
    <property type="match status" value="1"/>
</dbReference>
<organism evidence="10 11">
    <name type="scientific">Owenweeksia hongkongensis (strain DSM 17368 / CIP 108786 / JCM 12287 / NRRL B-23963 / UST20020801)</name>
    <dbReference type="NCBI Taxonomy" id="926562"/>
    <lineage>
        <taxon>Bacteria</taxon>
        <taxon>Pseudomonadati</taxon>
        <taxon>Bacteroidota</taxon>
        <taxon>Flavobacteriia</taxon>
        <taxon>Flavobacteriales</taxon>
        <taxon>Owenweeksiaceae</taxon>
        <taxon>Owenweeksia</taxon>
    </lineage>
</organism>
<protein>
    <submittedName>
        <fullName evidence="10">ABC-type multidrug transport system, permease component</fullName>
    </submittedName>
</protein>
<dbReference type="GO" id="GO:0140359">
    <property type="term" value="F:ABC-type transporter activity"/>
    <property type="evidence" value="ECO:0007669"/>
    <property type="project" value="InterPro"/>
</dbReference>
<evidence type="ECO:0000256" key="1">
    <source>
        <dbReference type="ARBA" id="ARBA00004651"/>
    </source>
</evidence>
<evidence type="ECO:0000256" key="6">
    <source>
        <dbReference type="ARBA" id="ARBA00022989"/>
    </source>
</evidence>
<dbReference type="Gene3D" id="3.40.1710.10">
    <property type="entry name" value="abc type-2 transporter like domain"/>
    <property type="match status" value="1"/>
</dbReference>
<dbReference type="Proteomes" id="UP000005631">
    <property type="component" value="Chromosome"/>
</dbReference>
<dbReference type="HOGENOM" id="CLU_039483_0_1_10"/>
<dbReference type="AlphaFoldDB" id="G8R7E0"/>
<evidence type="ECO:0000256" key="5">
    <source>
        <dbReference type="ARBA" id="ARBA00022692"/>
    </source>
</evidence>
<dbReference type="eggNOG" id="COG0842">
    <property type="taxonomic scope" value="Bacteria"/>
</dbReference>
<dbReference type="Pfam" id="PF12698">
    <property type="entry name" value="ABC2_membrane_3"/>
    <property type="match status" value="1"/>
</dbReference>
<feature type="transmembrane region" description="Helical" evidence="8">
    <location>
        <begin position="20"/>
        <end position="39"/>
    </location>
</feature>
<keyword evidence="7 8" id="KW-0472">Membrane</keyword>
<feature type="transmembrane region" description="Helical" evidence="8">
    <location>
        <begin position="227"/>
        <end position="247"/>
    </location>
</feature>
<keyword evidence="3" id="KW-0813">Transport</keyword>
<sequence length="424" mass="46753">MKQFLAILYKETLLISRDRAGLALLFVMPVIFLLIMSVAQDSVYKSVTELGMPVILVDNDQDSLGHYVNLGLEQTDFCKLSTTINGKKPTVKEAHEAIARGEFMFGVIIPKNATASIRRSVENLVSQTIGIDSNAQSGNIDKVEVEIIYDPTTQKSMVTTVSSTLREFISNLKAKIIFETFTGEIKEFIPSTNSKINLAETDVIRFSEEFANNSESKILPNSVQHNVPAWTIFGIFFIVVPLAGSIIKEKQEGSSIRLKTLPGPYVLNHLGKMVVYFAVTIIQFVLMMSLAKLLLPLIGLPMLQFGGEIPAVIVIAIGLSLAATGFGMFVGTICTTYQQAAIGGSLTILILAALGGIWVPLHIMPEYMQIVSKVSPLNWGLEAFYTIFLRGQGFPLIWPYVISLFSFFILTITMTIIIVKLRRS</sequence>
<evidence type="ECO:0000313" key="10">
    <source>
        <dbReference type="EMBL" id="AEV31251.1"/>
    </source>
</evidence>
<dbReference type="InterPro" id="IPR013525">
    <property type="entry name" value="ABC2_TM"/>
</dbReference>
<keyword evidence="5 8" id="KW-0812">Transmembrane</keyword>
<dbReference type="PANTHER" id="PTHR30294">
    <property type="entry name" value="MEMBRANE COMPONENT OF ABC TRANSPORTER YHHJ-RELATED"/>
    <property type="match status" value="1"/>
</dbReference>
<proteinExistence type="inferred from homology"/>
<evidence type="ECO:0000256" key="7">
    <source>
        <dbReference type="ARBA" id="ARBA00023136"/>
    </source>
</evidence>
<evidence type="ECO:0000256" key="2">
    <source>
        <dbReference type="ARBA" id="ARBA00007783"/>
    </source>
</evidence>
<dbReference type="GO" id="GO:0005886">
    <property type="term" value="C:plasma membrane"/>
    <property type="evidence" value="ECO:0007669"/>
    <property type="project" value="UniProtKB-SubCell"/>
</dbReference>
<dbReference type="OrthoDB" id="266913at2"/>
<evidence type="ECO:0000313" key="11">
    <source>
        <dbReference type="Proteomes" id="UP000005631"/>
    </source>
</evidence>
<keyword evidence="4" id="KW-1003">Cell membrane</keyword>
<dbReference type="EMBL" id="CP003156">
    <property type="protein sequence ID" value="AEV31251.1"/>
    <property type="molecule type" value="Genomic_DNA"/>
</dbReference>
<feature type="domain" description="ABC transmembrane type-2" evidence="9">
    <location>
        <begin position="186"/>
        <end position="422"/>
    </location>
</feature>
<evidence type="ECO:0000256" key="3">
    <source>
        <dbReference type="ARBA" id="ARBA00022448"/>
    </source>
</evidence>